<sequence>MSKSNKHKYSCRFRVGVSVEDTTGKKSLTLFNKEAEQFVGVPVAKILQELGQVTPYNTSHGCEEYTVTRVMEEVATEASKVGAHTDVEASKLGAH</sequence>
<dbReference type="Proteomes" id="UP000077755">
    <property type="component" value="Chromosome 8"/>
</dbReference>
<organism evidence="1">
    <name type="scientific">Daucus carota subsp. sativus</name>
    <name type="common">Carrot</name>
    <dbReference type="NCBI Taxonomy" id="79200"/>
    <lineage>
        <taxon>Eukaryota</taxon>
        <taxon>Viridiplantae</taxon>
        <taxon>Streptophyta</taxon>
        <taxon>Embryophyta</taxon>
        <taxon>Tracheophyta</taxon>
        <taxon>Spermatophyta</taxon>
        <taxon>Magnoliopsida</taxon>
        <taxon>eudicotyledons</taxon>
        <taxon>Gunneridae</taxon>
        <taxon>Pentapetalae</taxon>
        <taxon>asterids</taxon>
        <taxon>campanulids</taxon>
        <taxon>Apiales</taxon>
        <taxon>Apiaceae</taxon>
        <taxon>Apioideae</taxon>
        <taxon>Scandiceae</taxon>
        <taxon>Daucinae</taxon>
        <taxon>Daucus</taxon>
        <taxon>Daucus sect. Daucus</taxon>
    </lineage>
</organism>
<evidence type="ECO:0000313" key="2">
    <source>
        <dbReference type="EMBL" id="WOH11726.1"/>
    </source>
</evidence>
<gene>
    <name evidence="1" type="ORF">DCAR_028183</name>
    <name evidence="2" type="ORF">DCAR_0831217</name>
</gene>
<dbReference type="Gene3D" id="2.40.50.140">
    <property type="entry name" value="Nucleic acid-binding proteins"/>
    <property type="match status" value="1"/>
</dbReference>
<protein>
    <recommendedName>
        <fullName evidence="4">Replication factor A C-terminal domain-containing protein</fullName>
    </recommendedName>
</protein>
<dbReference type="EMBL" id="CP093350">
    <property type="protein sequence ID" value="WOH11726.1"/>
    <property type="molecule type" value="Genomic_DNA"/>
</dbReference>
<proteinExistence type="predicted"/>
<keyword evidence="3" id="KW-1185">Reference proteome</keyword>
<dbReference type="Gramene" id="KZM84395">
    <property type="protein sequence ID" value="KZM84395"/>
    <property type="gene ID" value="DCAR_028183"/>
</dbReference>
<dbReference type="EMBL" id="LNRQ01000008">
    <property type="protein sequence ID" value="KZM84395.1"/>
    <property type="molecule type" value="Genomic_DNA"/>
</dbReference>
<reference evidence="1" key="1">
    <citation type="journal article" date="2016" name="Nat. Genet.">
        <title>A high-quality carrot genome assembly provides new insights into carotenoid accumulation and asterid genome evolution.</title>
        <authorList>
            <person name="Iorizzo M."/>
            <person name="Ellison S."/>
            <person name="Senalik D."/>
            <person name="Zeng P."/>
            <person name="Satapoomin P."/>
            <person name="Huang J."/>
            <person name="Bowman M."/>
            <person name="Iovene M."/>
            <person name="Sanseverino W."/>
            <person name="Cavagnaro P."/>
            <person name="Yildiz M."/>
            <person name="Macko-Podgorni A."/>
            <person name="Moranska E."/>
            <person name="Grzebelus E."/>
            <person name="Grzebelus D."/>
            <person name="Ashrafi H."/>
            <person name="Zheng Z."/>
            <person name="Cheng S."/>
            <person name="Spooner D."/>
            <person name="Van Deynze A."/>
            <person name="Simon P."/>
        </authorList>
    </citation>
    <scope>NUCLEOTIDE SEQUENCE [LARGE SCALE GENOMIC DNA]</scope>
    <source>
        <tissue evidence="1">Leaf</tissue>
    </source>
</reference>
<evidence type="ECO:0000313" key="1">
    <source>
        <dbReference type="EMBL" id="KZM84395.1"/>
    </source>
</evidence>
<dbReference type="AlphaFoldDB" id="A0A175YLD5"/>
<dbReference type="InterPro" id="IPR012340">
    <property type="entry name" value="NA-bd_OB-fold"/>
</dbReference>
<evidence type="ECO:0000313" key="3">
    <source>
        <dbReference type="Proteomes" id="UP000077755"/>
    </source>
</evidence>
<accession>A0A175YLD5</accession>
<reference evidence="2" key="2">
    <citation type="submission" date="2022-03" db="EMBL/GenBank/DDBJ databases">
        <title>Draft title - Genomic analysis of global carrot germplasm unveils the trajectory of domestication and the origin of high carotenoid orange carrot.</title>
        <authorList>
            <person name="Iorizzo M."/>
            <person name="Ellison S."/>
            <person name="Senalik D."/>
            <person name="Macko-Podgorni A."/>
            <person name="Grzebelus D."/>
            <person name="Bostan H."/>
            <person name="Rolling W."/>
            <person name="Curaba J."/>
            <person name="Simon P."/>
        </authorList>
    </citation>
    <scope>NUCLEOTIDE SEQUENCE</scope>
    <source>
        <tissue evidence="2">Leaf</tissue>
    </source>
</reference>
<name>A0A175YLD5_DAUCS</name>
<evidence type="ECO:0008006" key="4">
    <source>
        <dbReference type="Google" id="ProtNLM"/>
    </source>
</evidence>